<dbReference type="InterPro" id="IPR036621">
    <property type="entry name" value="Anticodon-bd_dom_sf"/>
</dbReference>
<evidence type="ECO:0000256" key="5">
    <source>
        <dbReference type="ARBA" id="ARBA00022723"/>
    </source>
</evidence>
<dbReference type="GO" id="GO:0004829">
    <property type="term" value="F:threonine-tRNA ligase activity"/>
    <property type="evidence" value="ECO:0007669"/>
    <property type="project" value="UniProtKB-UniRule"/>
</dbReference>
<comment type="subcellular location">
    <subcellularLocation>
        <location evidence="13">Cytoplasm</location>
    </subcellularLocation>
</comment>
<dbReference type="InterPro" id="IPR012676">
    <property type="entry name" value="TGS-like"/>
</dbReference>
<evidence type="ECO:0000256" key="14">
    <source>
        <dbReference type="SAM" id="Coils"/>
    </source>
</evidence>
<dbReference type="HAMAP" id="MF_00184">
    <property type="entry name" value="Thr_tRNA_synth"/>
    <property type="match status" value="1"/>
</dbReference>
<dbReference type="PROSITE" id="PS51880">
    <property type="entry name" value="TGS"/>
    <property type="match status" value="1"/>
</dbReference>
<dbReference type="InterPro" id="IPR012947">
    <property type="entry name" value="tRNA_SAD"/>
</dbReference>
<dbReference type="Gene3D" id="3.30.54.20">
    <property type="match status" value="1"/>
</dbReference>
<keyword evidence="8 13" id="KW-0067">ATP-binding</keyword>
<dbReference type="PRINTS" id="PR01047">
    <property type="entry name" value="TRNASYNTHTHR"/>
</dbReference>
<keyword evidence="11 13" id="KW-0030">Aminoacyl-tRNA synthetase</keyword>
<dbReference type="FunFam" id="3.30.54.20:FF:000002">
    <property type="entry name" value="Threonine--tRNA ligase"/>
    <property type="match status" value="1"/>
</dbReference>
<dbReference type="Gene3D" id="3.30.930.10">
    <property type="entry name" value="Bira Bifunctional Protein, Domain 2"/>
    <property type="match status" value="1"/>
</dbReference>
<dbReference type="FunFam" id="3.40.50.800:FF:000001">
    <property type="entry name" value="Threonine--tRNA ligase"/>
    <property type="match status" value="1"/>
</dbReference>
<feature type="domain" description="Aminoacyl-transfer RNA synthetases class-II family profile" evidence="15">
    <location>
        <begin position="243"/>
        <end position="541"/>
    </location>
</feature>
<evidence type="ECO:0000256" key="6">
    <source>
        <dbReference type="ARBA" id="ARBA00022741"/>
    </source>
</evidence>
<proteinExistence type="inferred from homology"/>
<reference evidence="17" key="2">
    <citation type="submission" date="2020-09" db="EMBL/GenBank/DDBJ databases">
        <authorList>
            <person name="Sun Q."/>
            <person name="Zhou Y."/>
        </authorList>
    </citation>
    <scope>NUCLEOTIDE SEQUENCE</scope>
    <source>
        <strain evidence="17">CGMCC 1.15448</strain>
    </source>
</reference>
<dbReference type="Pfam" id="PF03129">
    <property type="entry name" value="HGTP_anticodon"/>
    <property type="match status" value="1"/>
</dbReference>
<dbReference type="Pfam" id="PF07973">
    <property type="entry name" value="tRNA_SAD"/>
    <property type="match status" value="1"/>
</dbReference>
<sequence>MIKITFPDGAVREYENGITALEVAKSISEGLAKKVLAANVNGQVWDATRPLTTDATLKLLTWTDEDGKSTFWHSSAHLLAEAVEALYPGVKFWVGPPVDGGGFYYDMDLGGRQITEDDLRKLEVKMAELAKQNEVYRRKEISKADAIRYFTDKGDEYKLDLLENLQDGQITFYTQGNFTDLCRGPHIPNTGFIKAVRLTNIAGAYWKGDEKNKQLTRVYGVTFPSQKELDEYLQMLEEAKKRDHRKLGKELGIFTFDEQVGPGLPLWMPNGAVIIEELEKLAKDTEGRAGYKRVVTPNIAKESLYLTSGHLPYYQDSMYPPMELEGEKYYLRAMNCPHHHKIFAAEQRSYKDLPYRLAEYGTVYRYEQSGELFGLMRVRCLHMNDAHIYCSREQFYDEFRGVNEMYLKYFKIFGIDKYVMRFSTHDPAKLGQKFIDEPELWKETEDLVRDVLIRTKTPYVEVPGEGAFYGPKIDVQIWSAIGREFTLATNQVDFAQGRRFNLQFTNRDNHPESPLIIHRAPLGTHERFIGFLLEHYAGKFPVWLAPLQVKVLPITDKSLEYAQSLSILLKNADIRVEVDDRSEKIGKKIRDTELARVPYMLVVGEKEMSENKVAVRRQGKGDLGVKGIEEFIAEVRKEIIERAPNP</sequence>
<dbReference type="GO" id="GO:0000049">
    <property type="term" value="F:tRNA binding"/>
    <property type="evidence" value="ECO:0007669"/>
    <property type="project" value="UniProtKB-KW"/>
</dbReference>
<dbReference type="InterPro" id="IPR006195">
    <property type="entry name" value="aa-tRNA-synth_II"/>
</dbReference>
<dbReference type="CDD" id="cd00771">
    <property type="entry name" value="ThrRS_core"/>
    <property type="match status" value="1"/>
</dbReference>
<evidence type="ECO:0000313" key="18">
    <source>
        <dbReference type="Proteomes" id="UP000607559"/>
    </source>
</evidence>
<comment type="caution">
    <text evidence="17">The sequence shown here is derived from an EMBL/GenBank/DDBJ whole genome shotgun (WGS) entry which is preliminary data.</text>
</comment>
<dbReference type="RefSeq" id="WP_188928498.1">
    <property type="nucleotide sequence ID" value="NZ_BMJC01000001.1"/>
</dbReference>
<organism evidence="17 18">
    <name type="scientific">Puia dinghuensis</name>
    <dbReference type="NCBI Taxonomy" id="1792502"/>
    <lineage>
        <taxon>Bacteria</taxon>
        <taxon>Pseudomonadati</taxon>
        <taxon>Bacteroidota</taxon>
        <taxon>Chitinophagia</taxon>
        <taxon>Chitinophagales</taxon>
        <taxon>Chitinophagaceae</taxon>
        <taxon>Puia</taxon>
    </lineage>
</organism>
<evidence type="ECO:0000256" key="13">
    <source>
        <dbReference type="HAMAP-Rule" id="MF_00184"/>
    </source>
</evidence>
<dbReference type="InterPro" id="IPR047246">
    <property type="entry name" value="ThrRS_anticodon"/>
</dbReference>
<evidence type="ECO:0000256" key="4">
    <source>
        <dbReference type="ARBA" id="ARBA00022598"/>
    </source>
</evidence>
<dbReference type="PANTHER" id="PTHR11451:SF44">
    <property type="entry name" value="THREONINE--TRNA LIGASE, CHLOROPLASTIC_MITOCHONDRIAL 2"/>
    <property type="match status" value="1"/>
</dbReference>
<feature type="binding site" evidence="13">
    <location>
        <position position="387"/>
    </location>
    <ligand>
        <name>Zn(2+)</name>
        <dbReference type="ChEBI" id="CHEBI:29105"/>
        <note>catalytic</note>
    </ligand>
</feature>
<dbReference type="InterPro" id="IPR004154">
    <property type="entry name" value="Anticodon-bd"/>
</dbReference>
<dbReference type="GO" id="GO:0046872">
    <property type="term" value="F:metal ion binding"/>
    <property type="evidence" value="ECO:0007669"/>
    <property type="project" value="UniProtKB-KW"/>
</dbReference>
<keyword evidence="3 13" id="KW-0820">tRNA-binding</keyword>
<keyword evidence="14" id="KW-0175">Coiled coil</keyword>
<dbReference type="Gene3D" id="3.30.980.10">
    <property type="entry name" value="Threonyl-trna Synthetase, Chain A, domain 2"/>
    <property type="match status" value="1"/>
</dbReference>
<dbReference type="SUPFAM" id="SSF55681">
    <property type="entry name" value="Class II aaRS and biotin synthetases"/>
    <property type="match status" value="1"/>
</dbReference>
<dbReference type="GO" id="GO:0006435">
    <property type="term" value="P:threonyl-tRNA aminoacylation"/>
    <property type="evidence" value="ECO:0007669"/>
    <property type="project" value="UniProtKB-UniRule"/>
</dbReference>
<keyword evidence="7 13" id="KW-0862">Zinc</keyword>
<dbReference type="FunFam" id="3.30.980.10:FF:000005">
    <property type="entry name" value="Threonyl-tRNA synthetase, mitochondrial"/>
    <property type="match status" value="1"/>
</dbReference>
<evidence type="ECO:0000256" key="1">
    <source>
        <dbReference type="ARBA" id="ARBA00008226"/>
    </source>
</evidence>
<evidence type="ECO:0000256" key="8">
    <source>
        <dbReference type="ARBA" id="ARBA00022840"/>
    </source>
</evidence>
<evidence type="ECO:0000256" key="12">
    <source>
        <dbReference type="ARBA" id="ARBA00049515"/>
    </source>
</evidence>
<evidence type="ECO:0000259" key="16">
    <source>
        <dbReference type="PROSITE" id="PS51880"/>
    </source>
</evidence>
<dbReference type="CDD" id="cd00860">
    <property type="entry name" value="ThrRS_anticodon"/>
    <property type="match status" value="1"/>
</dbReference>
<comment type="similarity">
    <text evidence="1 13">Belongs to the class-II aminoacyl-tRNA synthetase family.</text>
</comment>
<dbReference type="EMBL" id="BMJC01000001">
    <property type="protein sequence ID" value="GGA86125.1"/>
    <property type="molecule type" value="Genomic_DNA"/>
</dbReference>
<feature type="binding site" evidence="13">
    <location>
        <position position="336"/>
    </location>
    <ligand>
        <name>Zn(2+)</name>
        <dbReference type="ChEBI" id="CHEBI:29105"/>
        <note>catalytic</note>
    </ligand>
</feature>
<evidence type="ECO:0000256" key="7">
    <source>
        <dbReference type="ARBA" id="ARBA00022833"/>
    </source>
</evidence>
<dbReference type="Gene3D" id="3.10.20.30">
    <property type="match status" value="1"/>
</dbReference>
<dbReference type="NCBIfam" id="TIGR00418">
    <property type="entry name" value="thrS"/>
    <property type="match status" value="1"/>
</dbReference>
<evidence type="ECO:0000256" key="11">
    <source>
        <dbReference type="ARBA" id="ARBA00023146"/>
    </source>
</evidence>
<dbReference type="GO" id="GO:0005737">
    <property type="term" value="C:cytoplasm"/>
    <property type="evidence" value="ECO:0007669"/>
    <property type="project" value="UniProtKB-SubCell"/>
</dbReference>
<keyword evidence="5 13" id="KW-0479">Metal-binding</keyword>
<comment type="catalytic activity">
    <reaction evidence="12 13">
        <text>tRNA(Thr) + L-threonine + ATP = L-threonyl-tRNA(Thr) + AMP + diphosphate + H(+)</text>
        <dbReference type="Rhea" id="RHEA:24624"/>
        <dbReference type="Rhea" id="RHEA-COMP:9670"/>
        <dbReference type="Rhea" id="RHEA-COMP:9704"/>
        <dbReference type="ChEBI" id="CHEBI:15378"/>
        <dbReference type="ChEBI" id="CHEBI:30616"/>
        <dbReference type="ChEBI" id="CHEBI:33019"/>
        <dbReference type="ChEBI" id="CHEBI:57926"/>
        <dbReference type="ChEBI" id="CHEBI:78442"/>
        <dbReference type="ChEBI" id="CHEBI:78534"/>
        <dbReference type="ChEBI" id="CHEBI:456215"/>
        <dbReference type="EC" id="6.1.1.3"/>
    </reaction>
</comment>
<dbReference type="InterPro" id="IPR018163">
    <property type="entry name" value="Thr/Ala-tRNA-synth_IIc_edit"/>
</dbReference>
<dbReference type="InterPro" id="IPR004095">
    <property type="entry name" value="TGS"/>
</dbReference>
<evidence type="ECO:0000256" key="2">
    <source>
        <dbReference type="ARBA" id="ARBA00022490"/>
    </source>
</evidence>
<feature type="domain" description="TGS" evidence="16">
    <location>
        <begin position="1"/>
        <end position="61"/>
    </location>
</feature>
<keyword evidence="18" id="KW-1185">Reference proteome</keyword>
<reference evidence="17" key="1">
    <citation type="journal article" date="2014" name="Int. J. Syst. Evol. Microbiol.">
        <title>Complete genome sequence of Corynebacterium casei LMG S-19264T (=DSM 44701T), isolated from a smear-ripened cheese.</title>
        <authorList>
            <consortium name="US DOE Joint Genome Institute (JGI-PGF)"/>
            <person name="Walter F."/>
            <person name="Albersmeier A."/>
            <person name="Kalinowski J."/>
            <person name="Ruckert C."/>
        </authorList>
    </citation>
    <scope>NUCLEOTIDE SEQUENCE</scope>
    <source>
        <strain evidence="17">CGMCC 1.15448</strain>
    </source>
</reference>
<protein>
    <recommendedName>
        <fullName evidence="13">Threonine--tRNA ligase</fullName>
        <ecNumber evidence="13">6.1.1.3</ecNumber>
    </recommendedName>
    <alternativeName>
        <fullName evidence="13">Threonyl-tRNA synthetase</fullName>
        <shortName evidence="13">ThrRS</shortName>
    </alternativeName>
</protein>
<evidence type="ECO:0000313" key="17">
    <source>
        <dbReference type="EMBL" id="GGA86125.1"/>
    </source>
</evidence>
<comment type="subunit">
    <text evidence="13">Homodimer.</text>
</comment>
<dbReference type="FunFam" id="3.30.930.10:FF:000002">
    <property type="entry name" value="Threonine--tRNA ligase"/>
    <property type="match status" value="1"/>
</dbReference>
<dbReference type="CDD" id="cd01667">
    <property type="entry name" value="TGS_ThrRS"/>
    <property type="match status" value="1"/>
</dbReference>
<gene>
    <name evidence="13 17" type="primary">thrS</name>
    <name evidence="17" type="ORF">GCM10011511_06470</name>
</gene>
<dbReference type="GO" id="GO:0005524">
    <property type="term" value="F:ATP binding"/>
    <property type="evidence" value="ECO:0007669"/>
    <property type="project" value="UniProtKB-UniRule"/>
</dbReference>
<evidence type="ECO:0000256" key="9">
    <source>
        <dbReference type="ARBA" id="ARBA00022884"/>
    </source>
</evidence>
<dbReference type="InterPro" id="IPR002314">
    <property type="entry name" value="aa-tRNA-synt_IIb"/>
</dbReference>
<dbReference type="AlphaFoldDB" id="A0A8J2XP10"/>
<dbReference type="InterPro" id="IPR045864">
    <property type="entry name" value="aa-tRNA-synth_II/BPL/LPL"/>
</dbReference>
<feature type="binding site" evidence="13">
    <location>
        <position position="518"/>
    </location>
    <ligand>
        <name>Zn(2+)</name>
        <dbReference type="ChEBI" id="CHEBI:29105"/>
        <note>catalytic</note>
    </ligand>
</feature>
<dbReference type="SUPFAM" id="SSF55186">
    <property type="entry name" value="ThrRS/AlaRS common domain"/>
    <property type="match status" value="1"/>
</dbReference>
<dbReference type="FunFam" id="3.10.20.30:FF:000005">
    <property type="entry name" value="Threonine--tRNA ligase"/>
    <property type="match status" value="1"/>
</dbReference>
<keyword evidence="2 13" id="KW-0963">Cytoplasm</keyword>
<dbReference type="Pfam" id="PF02824">
    <property type="entry name" value="TGS"/>
    <property type="match status" value="1"/>
</dbReference>
<dbReference type="InterPro" id="IPR012675">
    <property type="entry name" value="Beta-grasp_dom_sf"/>
</dbReference>
<dbReference type="PROSITE" id="PS50862">
    <property type="entry name" value="AA_TRNA_LIGASE_II"/>
    <property type="match status" value="1"/>
</dbReference>
<dbReference type="InterPro" id="IPR033728">
    <property type="entry name" value="ThrRS_core"/>
</dbReference>
<dbReference type="InterPro" id="IPR002320">
    <property type="entry name" value="Thr-tRNA-ligase_IIa"/>
</dbReference>
<dbReference type="Gene3D" id="3.40.50.800">
    <property type="entry name" value="Anticodon-binding domain"/>
    <property type="match status" value="1"/>
</dbReference>
<dbReference type="SMART" id="SM00863">
    <property type="entry name" value="tRNA_SAD"/>
    <property type="match status" value="1"/>
</dbReference>
<comment type="cofactor">
    <cofactor evidence="13">
        <name>Zn(2+)</name>
        <dbReference type="ChEBI" id="CHEBI:29105"/>
    </cofactor>
    <text evidence="13">Binds 1 zinc ion per subunit.</text>
</comment>
<evidence type="ECO:0000256" key="3">
    <source>
        <dbReference type="ARBA" id="ARBA00022555"/>
    </source>
</evidence>
<dbReference type="PANTHER" id="PTHR11451">
    <property type="entry name" value="THREONINE-TRNA LIGASE"/>
    <property type="match status" value="1"/>
</dbReference>
<keyword evidence="9 13" id="KW-0694">RNA-binding</keyword>
<keyword evidence="10 13" id="KW-0648">Protein biosynthesis</keyword>
<keyword evidence="6 13" id="KW-0547">Nucleotide-binding</keyword>
<dbReference type="SUPFAM" id="SSF81271">
    <property type="entry name" value="TGS-like"/>
    <property type="match status" value="1"/>
</dbReference>
<dbReference type="Proteomes" id="UP000607559">
    <property type="component" value="Unassembled WGS sequence"/>
</dbReference>
<name>A0A8J2XP10_9BACT</name>
<evidence type="ECO:0000256" key="10">
    <source>
        <dbReference type="ARBA" id="ARBA00022917"/>
    </source>
</evidence>
<dbReference type="SUPFAM" id="SSF52954">
    <property type="entry name" value="Class II aaRS ABD-related"/>
    <property type="match status" value="1"/>
</dbReference>
<dbReference type="Pfam" id="PF00587">
    <property type="entry name" value="tRNA-synt_2b"/>
    <property type="match status" value="1"/>
</dbReference>
<dbReference type="EC" id="6.1.1.3" evidence="13"/>
<comment type="caution">
    <text evidence="13">Lacks conserved residue(s) required for the propagation of feature annotation.</text>
</comment>
<feature type="coiled-coil region" evidence="14">
    <location>
        <begin position="112"/>
        <end position="139"/>
    </location>
</feature>
<evidence type="ECO:0000259" key="15">
    <source>
        <dbReference type="PROSITE" id="PS50862"/>
    </source>
</evidence>
<keyword evidence="4 13" id="KW-0436">Ligase</keyword>
<accession>A0A8J2XP10</accession>